<organism evidence="2 3">
    <name type="scientific">Artemisia annua</name>
    <name type="common">Sweet wormwood</name>
    <dbReference type="NCBI Taxonomy" id="35608"/>
    <lineage>
        <taxon>Eukaryota</taxon>
        <taxon>Viridiplantae</taxon>
        <taxon>Streptophyta</taxon>
        <taxon>Embryophyta</taxon>
        <taxon>Tracheophyta</taxon>
        <taxon>Spermatophyta</taxon>
        <taxon>Magnoliopsida</taxon>
        <taxon>eudicotyledons</taxon>
        <taxon>Gunneridae</taxon>
        <taxon>Pentapetalae</taxon>
        <taxon>asterids</taxon>
        <taxon>campanulids</taxon>
        <taxon>Asterales</taxon>
        <taxon>Asteraceae</taxon>
        <taxon>Asteroideae</taxon>
        <taxon>Anthemideae</taxon>
        <taxon>Artemisiinae</taxon>
        <taxon>Artemisia</taxon>
    </lineage>
</organism>
<comment type="caution">
    <text evidence="2">The sequence shown here is derived from an EMBL/GenBank/DDBJ whole genome shotgun (WGS) entry which is preliminary data.</text>
</comment>
<name>A0A2U1PDN3_ARTAN</name>
<reference evidence="2 3" key="1">
    <citation type="journal article" date="2018" name="Mol. Plant">
        <title>The genome of Artemisia annua provides insight into the evolution of Asteraceae family and artemisinin biosynthesis.</title>
        <authorList>
            <person name="Shen Q."/>
            <person name="Zhang L."/>
            <person name="Liao Z."/>
            <person name="Wang S."/>
            <person name="Yan T."/>
            <person name="Shi P."/>
            <person name="Liu M."/>
            <person name="Fu X."/>
            <person name="Pan Q."/>
            <person name="Wang Y."/>
            <person name="Lv Z."/>
            <person name="Lu X."/>
            <person name="Zhang F."/>
            <person name="Jiang W."/>
            <person name="Ma Y."/>
            <person name="Chen M."/>
            <person name="Hao X."/>
            <person name="Li L."/>
            <person name="Tang Y."/>
            <person name="Lv G."/>
            <person name="Zhou Y."/>
            <person name="Sun X."/>
            <person name="Brodelius P.E."/>
            <person name="Rose J.K.C."/>
            <person name="Tang K."/>
        </authorList>
    </citation>
    <scope>NUCLEOTIDE SEQUENCE [LARGE SCALE GENOMIC DNA]</scope>
    <source>
        <strain evidence="3">cv. Huhao1</strain>
        <tissue evidence="2">Leaf</tissue>
    </source>
</reference>
<dbReference type="InterPro" id="IPR026960">
    <property type="entry name" value="RVT-Znf"/>
</dbReference>
<sequence>MKHLWNDVLLMKHLLNIAAKKDTLRDKWVSMVKLKNMSVWWHVHGPLSKYITKRNIYEARLNEDETVASMIYDRQWKWLKEWEQRFLVLKFIKVLVLNEKKYKVIWRNNNGANIKFKISEIWKYFRCNDDDVPWHRIVWYNQCNPRYAFIIWLAVQGRLLTQDRMMAWCNNPNMRIFQKQNQSIKVVLKRWPCILRLNSIVHKGIADWMIRISFLENSC</sequence>
<dbReference type="Pfam" id="PF13966">
    <property type="entry name" value="zf-RVT"/>
    <property type="match status" value="1"/>
</dbReference>
<feature type="domain" description="Reverse transcriptase zinc-binding" evidence="1">
    <location>
        <begin position="116"/>
        <end position="171"/>
    </location>
</feature>
<proteinExistence type="predicted"/>
<keyword evidence="2" id="KW-0695">RNA-directed DNA polymerase</keyword>
<keyword evidence="2" id="KW-0808">Transferase</keyword>
<evidence type="ECO:0000259" key="1">
    <source>
        <dbReference type="Pfam" id="PF13966"/>
    </source>
</evidence>
<dbReference type="STRING" id="35608.A0A2U1PDN3"/>
<accession>A0A2U1PDN3</accession>
<keyword evidence="2" id="KW-0548">Nucleotidyltransferase</keyword>
<dbReference type="GO" id="GO:0003964">
    <property type="term" value="F:RNA-directed DNA polymerase activity"/>
    <property type="evidence" value="ECO:0007669"/>
    <property type="project" value="UniProtKB-KW"/>
</dbReference>
<gene>
    <name evidence="2" type="ORF">CTI12_AA158410</name>
</gene>
<dbReference type="AlphaFoldDB" id="A0A2U1PDN3"/>
<dbReference type="Proteomes" id="UP000245207">
    <property type="component" value="Unassembled WGS sequence"/>
</dbReference>
<evidence type="ECO:0000313" key="3">
    <source>
        <dbReference type="Proteomes" id="UP000245207"/>
    </source>
</evidence>
<protein>
    <submittedName>
        <fullName evidence="2">RNA-directed DNA polymerase, eukaryota, Reverse transcriptase zinc-binding domain protein</fullName>
    </submittedName>
</protein>
<keyword evidence="3" id="KW-1185">Reference proteome</keyword>
<dbReference type="EMBL" id="PKPP01001292">
    <property type="protein sequence ID" value="PWA83872.1"/>
    <property type="molecule type" value="Genomic_DNA"/>
</dbReference>
<evidence type="ECO:0000313" key="2">
    <source>
        <dbReference type="EMBL" id="PWA83872.1"/>
    </source>
</evidence>